<dbReference type="GO" id="GO:0008641">
    <property type="term" value="F:ubiquitin-like modifier activating enzyme activity"/>
    <property type="evidence" value="ECO:0007669"/>
    <property type="project" value="InterPro"/>
</dbReference>
<protein>
    <submittedName>
        <fullName evidence="2">UBA/THIF-type NAD/FAD binding protein</fullName>
    </submittedName>
</protein>
<dbReference type="PATRIC" id="fig|1265738.3.peg.3321"/>
<dbReference type="InterPro" id="IPR035985">
    <property type="entry name" value="Ubiquitin-activating_enz"/>
</dbReference>
<name>M5RKA7_9BACT</name>
<dbReference type="Gene3D" id="3.40.50.720">
    <property type="entry name" value="NAD(P)-binding Rossmann-like Domain"/>
    <property type="match status" value="1"/>
</dbReference>
<organism evidence="2 3">
    <name type="scientific">Rhodopirellula maiorica SM1</name>
    <dbReference type="NCBI Taxonomy" id="1265738"/>
    <lineage>
        <taxon>Bacteria</taxon>
        <taxon>Pseudomonadati</taxon>
        <taxon>Planctomycetota</taxon>
        <taxon>Planctomycetia</taxon>
        <taxon>Pirellulales</taxon>
        <taxon>Pirellulaceae</taxon>
        <taxon>Novipirellula</taxon>
    </lineage>
</organism>
<gene>
    <name evidence="2" type="ORF">RMSM_03330</name>
</gene>
<reference evidence="2 3" key="1">
    <citation type="journal article" date="2013" name="Mar. Genomics">
        <title>Expression of sulfatases in Rhodopirellula baltica and the diversity of sulfatases in the genus Rhodopirellula.</title>
        <authorList>
            <person name="Wegner C.E."/>
            <person name="Richter-Heitmann T."/>
            <person name="Klindworth A."/>
            <person name="Klockow C."/>
            <person name="Richter M."/>
            <person name="Achstetter T."/>
            <person name="Glockner F.O."/>
            <person name="Harder J."/>
        </authorList>
    </citation>
    <scope>NUCLEOTIDE SEQUENCE [LARGE SCALE GENOMIC DNA]</scope>
    <source>
        <strain evidence="2 3">SM1</strain>
    </source>
</reference>
<dbReference type="AlphaFoldDB" id="M5RKA7"/>
<keyword evidence="3" id="KW-1185">Reference proteome</keyword>
<comment type="caution">
    <text evidence="2">The sequence shown here is derived from an EMBL/GenBank/DDBJ whole genome shotgun (WGS) entry which is preliminary data.</text>
</comment>
<dbReference type="InterPro" id="IPR000594">
    <property type="entry name" value="ThiF_NAD_FAD-bd"/>
</dbReference>
<dbReference type="SUPFAM" id="SSF69572">
    <property type="entry name" value="Activating enzymes of the ubiquitin-like proteins"/>
    <property type="match status" value="1"/>
</dbReference>
<sequence>MWLDTMIRGGLRRVIDPDHLEEHNRDATFGNLPGDLGKPKSHVIARHLGAIRPDAQITGFEATVDDEAMLSRFRQCDIVVTCVDNDACRRHVAALCAQLLKVHLDIGTLVTRIVDGDLGDQSASQIQADIRLMLPGACLACVGGLEANDSALNPWGGDVAWKSGGRIGSLTSINHMAVGVAQQLLYDFLGGKLDTSYWHRLQWSTPGELQSLAGATKGDPQCAICHEIS</sequence>
<evidence type="ECO:0000313" key="2">
    <source>
        <dbReference type="EMBL" id="EMI19745.1"/>
    </source>
</evidence>
<proteinExistence type="predicted"/>
<dbReference type="EMBL" id="ANOG01000487">
    <property type="protein sequence ID" value="EMI19745.1"/>
    <property type="molecule type" value="Genomic_DNA"/>
</dbReference>
<dbReference type="Proteomes" id="UP000011991">
    <property type="component" value="Unassembled WGS sequence"/>
</dbReference>
<feature type="domain" description="THIF-type NAD/FAD binding fold" evidence="1">
    <location>
        <begin position="13"/>
        <end position="109"/>
    </location>
</feature>
<accession>M5RKA7</accession>
<dbReference type="Pfam" id="PF00899">
    <property type="entry name" value="ThiF"/>
    <property type="match status" value="1"/>
</dbReference>
<evidence type="ECO:0000313" key="3">
    <source>
        <dbReference type="Proteomes" id="UP000011991"/>
    </source>
</evidence>
<evidence type="ECO:0000259" key="1">
    <source>
        <dbReference type="Pfam" id="PF00899"/>
    </source>
</evidence>